<keyword evidence="1" id="KW-1133">Transmembrane helix</keyword>
<proteinExistence type="predicted"/>
<dbReference type="Pfam" id="PF02325">
    <property type="entry name" value="CCB3_YggT"/>
    <property type="match status" value="1"/>
</dbReference>
<keyword evidence="1" id="KW-0472">Membrane</keyword>
<dbReference type="EMBL" id="FM204883">
    <property type="protein sequence ID" value="CAW92930.1"/>
    <property type="molecule type" value="Genomic_DNA"/>
</dbReference>
<dbReference type="GO" id="GO:0016020">
    <property type="term" value="C:membrane"/>
    <property type="evidence" value="ECO:0007669"/>
    <property type="project" value="InterPro"/>
</dbReference>
<evidence type="ECO:0000313" key="2">
    <source>
        <dbReference type="EMBL" id="CAW92930.1"/>
    </source>
</evidence>
<protein>
    <submittedName>
        <fullName evidence="2">Putative membrane protein</fullName>
    </submittedName>
</protein>
<evidence type="ECO:0000256" key="1">
    <source>
        <dbReference type="SAM" id="Phobius"/>
    </source>
</evidence>
<sequence length="86" mass="9907">MMIFILLILLKLIKVYSYLLLVYALLSWFPGAYDSWLGRLVSDIVEPILKPFRSLNLQFAGLDFTIYLVMIGLNVLSEILIRVLIS</sequence>
<dbReference type="InterPro" id="IPR003425">
    <property type="entry name" value="CCB3/YggT"/>
</dbReference>
<dbReference type="AlphaFoldDB" id="C0M6J8"/>
<keyword evidence="1" id="KW-0812">Transmembrane</keyword>
<dbReference type="KEGG" id="seu:SEQ_0624"/>
<evidence type="ECO:0000313" key="3">
    <source>
        <dbReference type="Proteomes" id="UP000001365"/>
    </source>
</evidence>
<accession>C0M6J8</accession>
<dbReference type="HOGENOM" id="CLU_136788_4_3_9"/>
<organism evidence="2 3">
    <name type="scientific">Streptococcus equi subsp. equi (strain 4047)</name>
    <dbReference type="NCBI Taxonomy" id="553482"/>
    <lineage>
        <taxon>Bacteria</taxon>
        <taxon>Bacillati</taxon>
        <taxon>Bacillota</taxon>
        <taxon>Bacilli</taxon>
        <taxon>Lactobacillales</taxon>
        <taxon>Streptococcaceae</taxon>
        <taxon>Streptococcus</taxon>
    </lineage>
</organism>
<dbReference type="Proteomes" id="UP000001365">
    <property type="component" value="Chromosome"/>
</dbReference>
<gene>
    <name evidence="2" type="ordered locus">SEQ_0624</name>
</gene>
<reference evidence="2 3" key="1">
    <citation type="journal article" date="2009" name="PLoS Pathog.">
        <title>Genomic evidence for the evolution of Streptococcus equi: host restriction, increased virulence, and genetic exchange with human pathogens.</title>
        <authorList>
            <person name="Holden M.T.G."/>
            <person name="Heather Z."/>
            <person name="Paillot R."/>
            <person name="Steward K.F."/>
            <person name="Webb K."/>
            <person name="Ainslie F."/>
            <person name="Jourdan T."/>
            <person name="Bason N.C."/>
            <person name="Holroyd N.E."/>
            <person name="Mungall K."/>
            <person name="Quail M.A."/>
            <person name="Sanders M."/>
            <person name="Simmonds M."/>
            <person name="Willey D."/>
            <person name="Brooks K."/>
            <person name="Aanensen D.M."/>
            <person name="Spratt B.G."/>
            <person name="Jolley K.A."/>
            <person name="Maiden M.C.J."/>
            <person name="Kehoe M."/>
            <person name="Chanter N."/>
            <person name="Bentley S.D."/>
            <person name="Robinson C."/>
            <person name="Maskell D.J."/>
            <person name="Parkhill J."/>
            <person name="Waller A.S."/>
        </authorList>
    </citation>
    <scope>NUCLEOTIDE SEQUENCE [LARGE SCALE GENOMIC DNA]</scope>
    <source>
        <strain evidence="2 3">4047</strain>
    </source>
</reference>
<feature type="transmembrane region" description="Helical" evidence="1">
    <location>
        <begin position="64"/>
        <end position="85"/>
    </location>
</feature>
<name>C0M6J8_STRE4</name>